<keyword evidence="8 11" id="KW-0413">Isomerase</keyword>
<dbReference type="Gene3D" id="1.10.3120.10">
    <property type="entry name" value="Trigger factor, C-terminal domain"/>
    <property type="match status" value="1"/>
</dbReference>
<dbReference type="PANTHER" id="PTHR30560">
    <property type="entry name" value="TRIGGER FACTOR CHAPERONE AND PEPTIDYL-PROLYL CIS/TRANS ISOMERASE"/>
    <property type="match status" value="1"/>
</dbReference>
<evidence type="ECO:0000256" key="5">
    <source>
        <dbReference type="ARBA" id="ARBA00022618"/>
    </source>
</evidence>
<evidence type="ECO:0000256" key="8">
    <source>
        <dbReference type="ARBA" id="ARBA00023235"/>
    </source>
</evidence>
<evidence type="ECO:0000313" key="15">
    <source>
        <dbReference type="EMBL" id="KXA15585.1"/>
    </source>
</evidence>
<dbReference type="Proteomes" id="UP000070617">
    <property type="component" value="Unassembled WGS sequence"/>
</dbReference>
<dbReference type="PANTHER" id="PTHR30560:SF3">
    <property type="entry name" value="TRIGGER FACTOR-LIKE PROTEIN TIG, CHLOROPLASTIC"/>
    <property type="match status" value="1"/>
</dbReference>
<keyword evidence="7 11" id="KW-0143">Chaperone</keyword>
<dbReference type="STRING" id="134605.HMPREF3206_00671"/>
<evidence type="ECO:0000256" key="1">
    <source>
        <dbReference type="ARBA" id="ARBA00000971"/>
    </source>
</evidence>
<evidence type="ECO:0000256" key="11">
    <source>
        <dbReference type="HAMAP-Rule" id="MF_00303"/>
    </source>
</evidence>
<dbReference type="SUPFAM" id="SSF54534">
    <property type="entry name" value="FKBP-like"/>
    <property type="match status" value="1"/>
</dbReference>
<evidence type="ECO:0000256" key="10">
    <source>
        <dbReference type="ARBA" id="ARBA00029986"/>
    </source>
</evidence>
<dbReference type="AlphaFoldDB" id="A0A133NH16"/>
<evidence type="ECO:0000256" key="3">
    <source>
        <dbReference type="ARBA" id="ARBA00013194"/>
    </source>
</evidence>
<gene>
    <name evidence="11" type="primary">tig</name>
    <name evidence="15" type="ORF">HMPREF3206_00671</name>
</gene>
<evidence type="ECO:0000259" key="14">
    <source>
        <dbReference type="Pfam" id="PF05698"/>
    </source>
</evidence>
<dbReference type="GO" id="GO:0043022">
    <property type="term" value="F:ribosome binding"/>
    <property type="evidence" value="ECO:0007669"/>
    <property type="project" value="TreeGrafter"/>
</dbReference>
<dbReference type="EC" id="5.2.1.8" evidence="3 11"/>
<keyword evidence="5 11" id="KW-0132">Cell division</keyword>
<dbReference type="InterPro" id="IPR001179">
    <property type="entry name" value="PPIase_FKBP_dom"/>
</dbReference>
<dbReference type="PIRSF" id="PIRSF003095">
    <property type="entry name" value="Trigger_factor"/>
    <property type="match status" value="1"/>
</dbReference>
<dbReference type="InterPro" id="IPR037041">
    <property type="entry name" value="Trigger_fac_C_sf"/>
</dbReference>
<reference evidence="16" key="1">
    <citation type="submission" date="2016-01" db="EMBL/GenBank/DDBJ databases">
        <authorList>
            <person name="Mitreva M."/>
            <person name="Pepin K.H."/>
            <person name="Mihindukulasuriya K.A."/>
            <person name="Fulton R."/>
            <person name="Fronick C."/>
            <person name="O'Laughlin M."/>
            <person name="Miner T."/>
            <person name="Herter B."/>
            <person name="Rosa B.A."/>
            <person name="Cordes M."/>
            <person name="Tomlinson C."/>
            <person name="Wollam A."/>
            <person name="Palsikar V.B."/>
            <person name="Mardis E.R."/>
            <person name="Wilson R.K."/>
        </authorList>
    </citation>
    <scope>NUCLEOTIDE SEQUENCE [LARGE SCALE GENOMIC DNA]</scope>
    <source>
        <strain evidence="16">CMW8396</strain>
    </source>
</reference>
<evidence type="ECO:0000313" key="16">
    <source>
        <dbReference type="Proteomes" id="UP000070617"/>
    </source>
</evidence>
<accession>A0A133NH16</accession>
<dbReference type="PATRIC" id="fig|134605.3.peg.674"/>
<dbReference type="InterPro" id="IPR027304">
    <property type="entry name" value="Trigger_fact/SurA_dom_sf"/>
</dbReference>
<dbReference type="GO" id="GO:0015031">
    <property type="term" value="P:protein transport"/>
    <property type="evidence" value="ECO:0007669"/>
    <property type="project" value="UniProtKB-UniRule"/>
</dbReference>
<comment type="subcellular location">
    <subcellularLocation>
        <location evidence="11">Cytoplasm</location>
    </subcellularLocation>
    <text evidence="11">About half TF is bound to the ribosome near the polypeptide exit tunnel while the other half is free in the cytoplasm.</text>
</comment>
<dbReference type="InterPro" id="IPR005215">
    <property type="entry name" value="Trig_fac"/>
</dbReference>
<dbReference type="InterPro" id="IPR008880">
    <property type="entry name" value="Trigger_fac_C"/>
</dbReference>
<comment type="similarity">
    <text evidence="2 11">Belongs to the FKBP-type PPIase family. Tig subfamily.</text>
</comment>
<dbReference type="NCBIfam" id="TIGR00115">
    <property type="entry name" value="tig"/>
    <property type="match status" value="1"/>
</dbReference>
<comment type="caution">
    <text evidence="15">The sequence shown here is derived from an EMBL/GenBank/DDBJ whole genome shotgun (WGS) entry which is preliminary data.</text>
</comment>
<dbReference type="InterPro" id="IPR036611">
    <property type="entry name" value="Trigger_fac_ribosome-bd_sf"/>
</dbReference>
<protein>
    <recommendedName>
        <fullName evidence="4 11">Trigger factor</fullName>
        <shortName evidence="11">TF</shortName>
        <ecNumber evidence="3 11">5.2.1.8</ecNumber>
    </recommendedName>
    <alternativeName>
        <fullName evidence="10 11">PPIase</fullName>
    </alternativeName>
</protein>
<sequence>MNFMIYSSNHKEDNMKYEVKKLEQSAVAISMKLEGTEFLPIRDKVVAKIGKEVEIKGFRKGHAPADAVLAQYKDAVIDEVTQEVVNSNMETIIREKEIAPISTIRNPKVTMNDDSFEMDFEIDVYPEIKLGEYKGISAEKEAFEFKEEMLTQRMESMRTSKVKLVDCPEDHKAEMGDTVNLAFEGFIDGVPFEGGKADSHQLKLGTKSFIDTFEDQLVGYVKGQEGEVKVNFPEEYHAPELAGKPAIFKVKINAIQKMETPEMNDELAKELGFESVEDLKTKTTENIIAEGTQRAEDEYLGKLILKVVEASEFEVPVSMVQQEIQNEMRRFEQQLQQQGLSLDMYMQMMGGDRKAFEEQIRPMVEPRIKSDLVLAEIARNEKIEATDEDVTEKMAEVAKMYGMEVAKMEEELKAHNQLDAFKYSVRAEIVMKKTIDFIKAEAK</sequence>
<feature type="domain" description="Trigger factor ribosome-binding bacterial" evidence="13">
    <location>
        <begin position="15"/>
        <end position="156"/>
    </location>
</feature>
<evidence type="ECO:0000256" key="2">
    <source>
        <dbReference type="ARBA" id="ARBA00005464"/>
    </source>
</evidence>
<dbReference type="SUPFAM" id="SSF109998">
    <property type="entry name" value="Triger factor/SurA peptide-binding domain-like"/>
    <property type="match status" value="1"/>
</dbReference>
<dbReference type="SUPFAM" id="SSF102735">
    <property type="entry name" value="Trigger factor ribosome-binding domain"/>
    <property type="match status" value="1"/>
</dbReference>
<comment type="catalytic activity">
    <reaction evidence="1 11">
        <text>[protein]-peptidylproline (omega=180) = [protein]-peptidylproline (omega=0)</text>
        <dbReference type="Rhea" id="RHEA:16237"/>
        <dbReference type="Rhea" id="RHEA-COMP:10747"/>
        <dbReference type="Rhea" id="RHEA-COMP:10748"/>
        <dbReference type="ChEBI" id="CHEBI:83833"/>
        <dbReference type="ChEBI" id="CHEBI:83834"/>
        <dbReference type="EC" id="5.2.1.8"/>
    </reaction>
</comment>
<dbReference type="Gene3D" id="3.30.70.1050">
    <property type="entry name" value="Trigger factor ribosome-binding domain"/>
    <property type="match status" value="1"/>
</dbReference>
<dbReference type="GO" id="GO:0003755">
    <property type="term" value="F:peptidyl-prolyl cis-trans isomerase activity"/>
    <property type="evidence" value="ECO:0007669"/>
    <property type="project" value="UniProtKB-UniRule"/>
</dbReference>
<comment type="function">
    <text evidence="11">Involved in protein export. Acts as a chaperone by maintaining the newly synthesized protein in an open conformation. Functions as a peptidyl-prolyl cis-trans isomerase.</text>
</comment>
<dbReference type="FunFam" id="3.10.50.40:FF:000001">
    <property type="entry name" value="Trigger factor"/>
    <property type="match status" value="1"/>
</dbReference>
<evidence type="ECO:0000256" key="7">
    <source>
        <dbReference type="ARBA" id="ARBA00023186"/>
    </source>
</evidence>
<keyword evidence="11" id="KW-0963">Cytoplasm</keyword>
<comment type="domain">
    <text evidence="11">Consists of 3 domains; the N-terminus binds the ribosome, the middle domain has PPIase activity, while the C-terminus has intrinsic chaperone activity on its own.</text>
</comment>
<keyword evidence="9 11" id="KW-0131">Cell cycle</keyword>
<dbReference type="Pfam" id="PF05697">
    <property type="entry name" value="Trigger_N"/>
    <property type="match status" value="1"/>
</dbReference>
<organism evidence="15 16">
    <name type="scientific">Fusobacterium equinum</name>
    <dbReference type="NCBI Taxonomy" id="134605"/>
    <lineage>
        <taxon>Bacteria</taxon>
        <taxon>Fusobacteriati</taxon>
        <taxon>Fusobacteriota</taxon>
        <taxon>Fusobacteriia</taxon>
        <taxon>Fusobacteriales</taxon>
        <taxon>Fusobacteriaceae</taxon>
        <taxon>Fusobacterium</taxon>
    </lineage>
</organism>
<evidence type="ECO:0000256" key="4">
    <source>
        <dbReference type="ARBA" id="ARBA00016902"/>
    </source>
</evidence>
<dbReference type="GO" id="GO:0051083">
    <property type="term" value="P:'de novo' cotranslational protein folding"/>
    <property type="evidence" value="ECO:0007669"/>
    <property type="project" value="TreeGrafter"/>
</dbReference>
<keyword evidence="16" id="KW-1185">Reference proteome</keyword>
<dbReference type="Gene3D" id="3.10.50.40">
    <property type="match status" value="1"/>
</dbReference>
<feature type="domain" description="PPIase FKBP-type" evidence="12">
    <location>
        <begin position="171"/>
        <end position="252"/>
    </location>
</feature>
<evidence type="ECO:0000256" key="9">
    <source>
        <dbReference type="ARBA" id="ARBA00023306"/>
    </source>
</evidence>
<dbReference type="InterPro" id="IPR046357">
    <property type="entry name" value="PPIase_dom_sf"/>
</dbReference>
<feature type="domain" description="Trigger factor C-terminal" evidence="14">
    <location>
        <begin position="275"/>
        <end position="439"/>
    </location>
</feature>
<dbReference type="Pfam" id="PF05698">
    <property type="entry name" value="Trigger_C"/>
    <property type="match status" value="1"/>
</dbReference>
<dbReference type="GO" id="GO:0005737">
    <property type="term" value="C:cytoplasm"/>
    <property type="evidence" value="ECO:0007669"/>
    <property type="project" value="UniProtKB-SubCell"/>
</dbReference>
<evidence type="ECO:0000259" key="13">
    <source>
        <dbReference type="Pfam" id="PF05697"/>
    </source>
</evidence>
<dbReference type="Pfam" id="PF00254">
    <property type="entry name" value="FKBP_C"/>
    <property type="match status" value="1"/>
</dbReference>
<keyword evidence="6 11" id="KW-0697">Rotamase</keyword>
<dbReference type="EMBL" id="LRPX01000026">
    <property type="protein sequence ID" value="KXA15585.1"/>
    <property type="molecule type" value="Genomic_DNA"/>
</dbReference>
<evidence type="ECO:0000259" key="12">
    <source>
        <dbReference type="Pfam" id="PF00254"/>
    </source>
</evidence>
<dbReference type="HAMAP" id="MF_00303">
    <property type="entry name" value="Trigger_factor_Tig"/>
    <property type="match status" value="1"/>
</dbReference>
<evidence type="ECO:0000256" key="6">
    <source>
        <dbReference type="ARBA" id="ARBA00023110"/>
    </source>
</evidence>
<dbReference type="GO" id="GO:0051301">
    <property type="term" value="P:cell division"/>
    <property type="evidence" value="ECO:0007669"/>
    <property type="project" value="UniProtKB-KW"/>
</dbReference>
<dbReference type="InterPro" id="IPR008881">
    <property type="entry name" value="Trigger_fac_ribosome-bd_bac"/>
</dbReference>
<dbReference type="GO" id="GO:0044183">
    <property type="term" value="F:protein folding chaperone"/>
    <property type="evidence" value="ECO:0007669"/>
    <property type="project" value="TreeGrafter"/>
</dbReference>
<dbReference type="GO" id="GO:0043335">
    <property type="term" value="P:protein unfolding"/>
    <property type="evidence" value="ECO:0007669"/>
    <property type="project" value="TreeGrafter"/>
</dbReference>
<proteinExistence type="inferred from homology"/>
<name>A0A133NH16_9FUSO</name>